<keyword evidence="2" id="KW-1185">Reference proteome</keyword>
<dbReference type="Proteomes" id="UP000280955">
    <property type="component" value="Unassembled WGS sequence"/>
</dbReference>
<sequence length="38" mass="3965">MIKPTKIVSYGSFLAVILSKKSRPGDGVFGRGVKGGGR</sequence>
<protein>
    <submittedName>
        <fullName evidence="1">Uncharacterized protein</fullName>
    </submittedName>
</protein>
<name>A0ABX9SQJ7_9GAMM</name>
<evidence type="ECO:0000313" key="1">
    <source>
        <dbReference type="EMBL" id="RKS65762.1"/>
    </source>
</evidence>
<proteinExistence type="predicted"/>
<evidence type="ECO:0000313" key="2">
    <source>
        <dbReference type="Proteomes" id="UP000280955"/>
    </source>
</evidence>
<organism evidence="1 2">
    <name type="scientific">Photorhabdus asymbiotica</name>
    <dbReference type="NCBI Taxonomy" id="291112"/>
    <lineage>
        <taxon>Bacteria</taxon>
        <taxon>Pseudomonadati</taxon>
        <taxon>Pseudomonadota</taxon>
        <taxon>Gammaproteobacteria</taxon>
        <taxon>Enterobacterales</taxon>
        <taxon>Morganellaceae</taxon>
        <taxon>Photorhabdus</taxon>
    </lineage>
</organism>
<dbReference type="EMBL" id="RBLJ01000001">
    <property type="protein sequence ID" value="RKS65762.1"/>
    <property type="molecule type" value="Genomic_DNA"/>
</dbReference>
<reference evidence="1 2" key="1">
    <citation type="submission" date="2018-10" db="EMBL/GenBank/DDBJ databases">
        <title>Genomic Encyclopedia of Archaeal and Bacterial Type Strains, Phase II (KMG-II): from individual species to whole genera.</title>
        <authorList>
            <person name="Goeker M."/>
        </authorList>
    </citation>
    <scope>NUCLEOTIDE SEQUENCE [LARGE SCALE GENOMIC DNA]</scope>
    <source>
        <strain evidence="1 2">DSM 15149</strain>
    </source>
</reference>
<dbReference type="RefSeq" id="WP_015834396.1">
    <property type="nucleotide sequence ID" value="NZ_RBLJ01000001.1"/>
</dbReference>
<comment type="caution">
    <text evidence="1">The sequence shown here is derived from an EMBL/GenBank/DDBJ whole genome shotgun (WGS) entry which is preliminary data.</text>
</comment>
<accession>A0ABX9SQJ7</accession>
<gene>
    <name evidence="1" type="ORF">BDD30_0031</name>
</gene>